<evidence type="ECO:0000313" key="1">
    <source>
        <dbReference type="EMBL" id="AFK55062.1"/>
    </source>
</evidence>
<dbReference type="KEGG" id="tmo:TMO_3224"/>
<dbReference type="InterPro" id="IPR011664">
    <property type="entry name" value="Abi_system_AbiD/AbiF-like"/>
</dbReference>
<keyword evidence="2" id="KW-1185">Reference proteome</keyword>
<sequence length="322" mass="36931">MVPYSKPYLTIQEQLSLLRGRGLDISDEPRAEAALQRIGYYRLSGYWYPLRKSIPIIDPMTGREVIQVLDEFRPGASFASVLDLYVFDKKFRLLFLDAIERIEIGLRVDVALQMGRYDPWAHRCADLLHPRFARQKKDELTDHQRWINKLDASELSSKESFASHFKQKYGGPLPLWMAVELWDFGRLSHFMAGMRDADLDPLAASYGLPRRTLLTSGVRAINHVRNICAHHGRLWNRPPADQPRLPRPGEVPVLDHLIGDNLAQTRLYAVAAMIRLLMRRINPSSSWAERLKAHVETFPPIPGVTFGQSGFPPGWQSLSLWR</sequence>
<reference evidence="1 2" key="1">
    <citation type="journal article" date="2012" name="J. Am. Chem. Soc.">
        <title>Bacterial biosynthesis and maturation of the didemnin anti-cancer agents.</title>
        <authorList>
            <person name="Xu Y."/>
            <person name="Kersten R.D."/>
            <person name="Nam S.J."/>
            <person name="Lu L."/>
            <person name="Al-Suwailem A.M."/>
            <person name="Zheng H."/>
            <person name="Fenical W."/>
            <person name="Dorrestein P.C."/>
            <person name="Moore B.S."/>
            <person name="Qian P.Y."/>
        </authorList>
    </citation>
    <scope>NUCLEOTIDE SEQUENCE [LARGE SCALE GENOMIC DNA]</scope>
    <source>
        <strain evidence="1 2">KA081020-065</strain>
    </source>
</reference>
<dbReference type="EMBL" id="CP003236">
    <property type="protein sequence ID" value="AFK55062.1"/>
    <property type="molecule type" value="Genomic_DNA"/>
</dbReference>
<accession>I3TQM4</accession>
<proteinExistence type="predicted"/>
<dbReference type="Pfam" id="PF07751">
    <property type="entry name" value="Abi_2"/>
    <property type="match status" value="1"/>
</dbReference>
<protein>
    <submittedName>
        <fullName evidence="1">Abortive infection bacteriophage resistance protein Abi</fullName>
    </submittedName>
</protein>
<dbReference type="AlphaFoldDB" id="I3TQM4"/>
<gene>
    <name evidence="1" type="ordered locus">TMO_3224</name>
</gene>
<organism evidence="1 2">
    <name type="scientific">Tistrella mobilis (strain KA081020-065)</name>
    <dbReference type="NCBI Taxonomy" id="1110502"/>
    <lineage>
        <taxon>Bacteria</taxon>
        <taxon>Pseudomonadati</taxon>
        <taxon>Pseudomonadota</taxon>
        <taxon>Alphaproteobacteria</taxon>
        <taxon>Geminicoccales</taxon>
        <taxon>Geminicoccaceae</taxon>
        <taxon>Tistrella</taxon>
    </lineage>
</organism>
<evidence type="ECO:0000313" key="2">
    <source>
        <dbReference type="Proteomes" id="UP000005258"/>
    </source>
</evidence>
<dbReference type="HOGENOM" id="CLU_044962_2_2_5"/>
<name>I3TQM4_TISMK</name>
<dbReference type="Proteomes" id="UP000005258">
    <property type="component" value="Chromosome"/>
</dbReference>
<dbReference type="PIRSF" id="PIRSF034934">
    <property type="entry name" value="AbiF_AbiD"/>
    <property type="match status" value="1"/>
</dbReference>
<dbReference type="InterPro" id="IPR017034">
    <property type="entry name" value="Abi_system_AbiD/AbiF"/>
</dbReference>
<dbReference type="eggNOG" id="COG4823">
    <property type="taxonomic scope" value="Bacteria"/>
</dbReference>
<dbReference type="RefSeq" id="WP_014746739.1">
    <property type="nucleotide sequence ID" value="NC_017956.1"/>
</dbReference>